<proteinExistence type="predicted"/>
<keyword evidence="3" id="KW-1185">Reference proteome</keyword>
<evidence type="ECO:0000313" key="2">
    <source>
        <dbReference type="EnsemblMetazoa" id="ASIC016744-PA"/>
    </source>
</evidence>
<name>A0A084WE66_ANOSI</name>
<dbReference type="EMBL" id="KE525341">
    <property type="protein sequence ID" value="KFB48510.1"/>
    <property type="molecule type" value="Genomic_DNA"/>
</dbReference>
<dbReference type="EnsemblMetazoa" id="ASIC016744-RA">
    <property type="protein sequence ID" value="ASIC016744-PA"/>
    <property type="gene ID" value="ASIC016744"/>
</dbReference>
<protein>
    <submittedName>
        <fullName evidence="1 2">Uncharacterized protein</fullName>
    </submittedName>
</protein>
<dbReference type="VEuPathDB" id="VectorBase:ASIC016744"/>
<reference evidence="1 3" key="1">
    <citation type="journal article" date="2014" name="BMC Genomics">
        <title>Genome sequence of Anopheles sinensis provides insight into genetics basis of mosquito competence for malaria parasites.</title>
        <authorList>
            <person name="Zhou D."/>
            <person name="Zhang D."/>
            <person name="Ding G."/>
            <person name="Shi L."/>
            <person name="Hou Q."/>
            <person name="Ye Y."/>
            <person name="Xu Y."/>
            <person name="Zhou H."/>
            <person name="Xiong C."/>
            <person name="Li S."/>
            <person name="Yu J."/>
            <person name="Hong S."/>
            <person name="Yu X."/>
            <person name="Zou P."/>
            <person name="Chen C."/>
            <person name="Chang X."/>
            <person name="Wang W."/>
            <person name="Lv Y."/>
            <person name="Sun Y."/>
            <person name="Ma L."/>
            <person name="Shen B."/>
            <person name="Zhu C."/>
        </authorList>
    </citation>
    <scope>NUCLEOTIDE SEQUENCE [LARGE SCALE GENOMIC DNA]</scope>
</reference>
<dbReference type="Proteomes" id="UP000030765">
    <property type="component" value="Unassembled WGS sequence"/>
</dbReference>
<gene>
    <name evidence="1" type="ORF">ZHAS_00016744</name>
</gene>
<organism evidence="1">
    <name type="scientific">Anopheles sinensis</name>
    <name type="common">Mosquito</name>
    <dbReference type="NCBI Taxonomy" id="74873"/>
    <lineage>
        <taxon>Eukaryota</taxon>
        <taxon>Metazoa</taxon>
        <taxon>Ecdysozoa</taxon>
        <taxon>Arthropoda</taxon>
        <taxon>Hexapoda</taxon>
        <taxon>Insecta</taxon>
        <taxon>Pterygota</taxon>
        <taxon>Neoptera</taxon>
        <taxon>Endopterygota</taxon>
        <taxon>Diptera</taxon>
        <taxon>Nematocera</taxon>
        <taxon>Culicoidea</taxon>
        <taxon>Culicidae</taxon>
        <taxon>Anophelinae</taxon>
        <taxon>Anopheles</taxon>
    </lineage>
</organism>
<sequence length="152" mass="16598">MLQDSNNSPLYTRISSALSSPHEGEGGGKTFASGHSDWSFRSTCHCLAMVHEMNSPSRRQHFYIECLPLDSMALKCRQGRVGPRLGLSLPLFPRACLVQRSPPPDECPLGHLSMSMVDVFQQDSHHIYAPARRVCCAPCHVVSLAGVAPGVL</sequence>
<reference evidence="2" key="2">
    <citation type="submission" date="2020-05" db="UniProtKB">
        <authorList>
            <consortium name="EnsemblMetazoa"/>
        </authorList>
    </citation>
    <scope>IDENTIFICATION</scope>
</reference>
<evidence type="ECO:0000313" key="3">
    <source>
        <dbReference type="Proteomes" id="UP000030765"/>
    </source>
</evidence>
<accession>A0A084WE66</accession>
<evidence type="ECO:0000313" key="1">
    <source>
        <dbReference type="EMBL" id="KFB48510.1"/>
    </source>
</evidence>
<dbReference type="AlphaFoldDB" id="A0A084WE66"/>
<dbReference type="EMBL" id="ATLV01023169">
    <property type="status" value="NOT_ANNOTATED_CDS"/>
    <property type="molecule type" value="Genomic_DNA"/>
</dbReference>